<dbReference type="Proteomes" id="UP000507245">
    <property type="component" value="Unassembled WGS sequence"/>
</dbReference>
<dbReference type="AlphaFoldDB" id="A0A6J5W2T4"/>
<organism evidence="1 2">
    <name type="scientific">Prunus armeniaca</name>
    <name type="common">Apricot</name>
    <name type="synonym">Armeniaca vulgaris</name>
    <dbReference type="NCBI Taxonomy" id="36596"/>
    <lineage>
        <taxon>Eukaryota</taxon>
        <taxon>Viridiplantae</taxon>
        <taxon>Streptophyta</taxon>
        <taxon>Embryophyta</taxon>
        <taxon>Tracheophyta</taxon>
        <taxon>Spermatophyta</taxon>
        <taxon>Magnoliopsida</taxon>
        <taxon>eudicotyledons</taxon>
        <taxon>Gunneridae</taxon>
        <taxon>Pentapetalae</taxon>
        <taxon>rosids</taxon>
        <taxon>fabids</taxon>
        <taxon>Rosales</taxon>
        <taxon>Rosaceae</taxon>
        <taxon>Amygdaloideae</taxon>
        <taxon>Amygdaleae</taxon>
        <taxon>Prunus</taxon>
    </lineage>
</organism>
<accession>A0A6J5W2T4</accession>
<dbReference type="InterPro" id="IPR027417">
    <property type="entry name" value="P-loop_NTPase"/>
</dbReference>
<dbReference type="EMBL" id="CAEKKB010000001">
    <property type="protein sequence ID" value="CAB4294115.1"/>
    <property type="molecule type" value="Genomic_DNA"/>
</dbReference>
<protein>
    <submittedName>
        <fullName evidence="1">Uncharacterized protein</fullName>
    </submittedName>
</protein>
<name>A0A6J5W2T4_PRUAR</name>
<reference evidence="2" key="1">
    <citation type="journal article" date="2020" name="Genome Biol.">
        <title>Gamete binning: chromosome-level and haplotype-resolved genome assembly enabled by high-throughput single-cell sequencing of gamete genomes.</title>
        <authorList>
            <person name="Campoy J.A."/>
            <person name="Sun H."/>
            <person name="Goel M."/>
            <person name="Jiao W.-B."/>
            <person name="Folz-Donahue K."/>
            <person name="Wang N."/>
            <person name="Rubio M."/>
            <person name="Liu C."/>
            <person name="Kukat C."/>
            <person name="Ruiz D."/>
            <person name="Huettel B."/>
            <person name="Schneeberger K."/>
        </authorList>
    </citation>
    <scope>NUCLEOTIDE SEQUENCE [LARGE SCALE GENOMIC DNA]</scope>
    <source>
        <strain evidence="2">cv. Rojo Pasion</strain>
    </source>
</reference>
<dbReference type="Gene3D" id="3.40.50.300">
    <property type="entry name" value="P-loop containing nucleotide triphosphate hydrolases"/>
    <property type="match status" value="1"/>
</dbReference>
<gene>
    <name evidence="1" type="ORF">ORAREDHAP_LOCUS3977</name>
</gene>
<evidence type="ECO:0000313" key="2">
    <source>
        <dbReference type="Proteomes" id="UP000507245"/>
    </source>
</evidence>
<sequence length="106" mass="12124">MDTQKISVSDHINGFHYTADKSDSFVIDMENFSHGTDKDITPNSRVSVQTYYSRLRPLSYRGAGIFVLAFSLISRASYENVLKKKNKPFASEYPIVSIEDPFYQDD</sequence>
<keyword evidence="2" id="KW-1185">Reference proteome</keyword>
<proteinExistence type="predicted"/>
<dbReference type="OrthoDB" id="998328at2759"/>
<evidence type="ECO:0000313" key="1">
    <source>
        <dbReference type="EMBL" id="CAB4294115.1"/>
    </source>
</evidence>